<evidence type="ECO:0000313" key="2">
    <source>
        <dbReference type="EMBL" id="AHK78127.1"/>
    </source>
</evidence>
<name>W8KMC1_9GAMM</name>
<keyword evidence="3" id="KW-1185">Reference proteome</keyword>
<reference evidence="2 3" key="1">
    <citation type="journal article" date="2014" name="J Genomics">
        <title>Draft Genome Sequence of the Extremely Halophilic Phototrophic Purple Sulfur Bacterium Halorhodospira halochloris.</title>
        <authorList>
            <person name="Singh K.S."/>
            <person name="Kirksey J."/>
            <person name="Hoff W.D."/>
            <person name="Deole R."/>
        </authorList>
    </citation>
    <scope>NUCLEOTIDE SEQUENCE [LARGE SCALE GENOMIC DNA]</scope>
    <source>
        <strain evidence="2 3">A</strain>
    </source>
</reference>
<dbReference type="KEGG" id="hhc:M911_01785"/>
<evidence type="ECO:0000313" key="3">
    <source>
        <dbReference type="Proteomes" id="UP000019442"/>
    </source>
</evidence>
<feature type="compositionally biased region" description="Low complexity" evidence="1">
    <location>
        <begin position="1"/>
        <end position="11"/>
    </location>
</feature>
<organism evidence="2 3">
    <name type="scientific">Ectothiorhodospira haloalkaliphila</name>
    <dbReference type="NCBI Taxonomy" id="421628"/>
    <lineage>
        <taxon>Bacteria</taxon>
        <taxon>Pseudomonadati</taxon>
        <taxon>Pseudomonadota</taxon>
        <taxon>Gammaproteobacteria</taxon>
        <taxon>Chromatiales</taxon>
        <taxon>Ectothiorhodospiraceae</taxon>
        <taxon>Ectothiorhodospira</taxon>
    </lineage>
</organism>
<dbReference type="EMBL" id="CP007268">
    <property type="protein sequence ID" value="AHK78127.1"/>
    <property type="molecule type" value="Genomic_DNA"/>
</dbReference>
<feature type="region of interest" description="Disordered" evidence="1">
    <location>
        <begin position="66"/>
        <end position="106"/>
    </location>
</feature>
<dbReference type="OrthoDB" id="5796886at2"/>
<evidence type="ECO:0000256" key="1">
    <source>
        <dbReference type="SAM" id="MobiDB-lite"/>
    </source>
</evidence>
<sequence length="138" mass="15622">MTESLETMTSEELYELARQRREDERRQVEEERRERLARLQAQRSEVVARQKAELAALDKQIKQLGADTAKGRGRGSSTSNLSQHVVDIISERGQMSTRELKGELESRGFEARNVSQTLAYLKRNGRVVSTARGVYAAA</sequence>
<dbReference type="Proteomes" id="UP000019442">
    <property type="component" value="Chromosome"/>
</dbReference>
<dbReference type="HOGENOM" id="CLU_1844198_0_0_6"/>
<proteinExistence type="predicted"/>
<accession>W8KMC1</accession>
<feature type="region of interest" description="Disordered" evidence="1">
    <location>
        <begin position="1"/>
        <end position="30"/>
    </location>
</feature>
<dbReference type="AlphaFoldDB" id="W8KMC1"/>
<gene>
    <name evidence="2" type="ORF">M911_01785</name>
</gene>
<reference evidence="3" key="2">
    <citation type="submission" date="2014-02" db="EMBL/GenBank/DDBJ databases">
        <title>Draft Genome Sequence of extremely halophilic bacteria Halorhodospira halochloris.</title>
        <authorList>
            <person name="Singh K.S."/>
        </authorList>
    </citation>
    <scope>NUCLEOTIDE SEQUENCE [LARGE SCALE GENOMIC DNA]</scope>
    <source>
        <strain evidence="3">A</strain>
    </source>
</reference>
<feature type="compositionally biased region" description="Basic and acidic residues" evidence="1">
    <location>
        <begin position="15"/>
        <end position="30"/>
    </location>
</feature>
<protein>
    <submittedName>
        <fullName evidence="2">Uncharacterized protein</fullName>
    </submittedName>
</protein>